<accession>F0SQB9</accession>
<feature type="region of interest" description="Disordered" evidence="1">
    <location>
        <begin position="176"/>
        <end position="245"/>
    </location>
</feature>
<feature type="region of interest" description="Disordered" evidence="1">
    <location>
        <begin position="67"/>
        <end position="99"/>
    </location>
</feature>
<evidence type="ECO:0000313" key="5">
    <source>
        <dbReference type="EMBL" id="ADY62298.1"/>
    </source>
</evidence>
<keyword evidence="2" id="KW-0472">Membrane</keyword>
<evidence type="ECO:0000259" key="4">
    <source>
        <dbReference type="Pfam" id="PF07587"/>
    </source>
</evidence>
<dbReference type="EMBL" id="CP002546">
    <property type="protein sequence ID" value="ADY62298.1"/>
    <property type="molecule type" value="Genomic_DNA"/>
</dbReference>
<feature type="transmembrane region" description="Helical" evidence="2">
    <location>
        <begin position="151"/>
        <end position="169"/>
    </location>
</feature>
<dbReference type="HOGENOM" id="CLU_367959_0_0_0"/>
<dbReference type="AlphaFoldDB" id="F0SQB9"/>
<evidence type="ECO:0000259" key="3">
    <source>
        <dbReference type="Pfam" id="PF07583"/>
    </source>
</evidence>
<feature type="domain" description="DUF1549" evidence="3">
    <location>
        <begin position="252"/>
        <end position="433"/>
    </location>
</feature>
<dbReference type="PANTHER" id="PTHR35889">
    <property type="entry name" value="CYCLOINULO-OLIGOSACCHARIDE FRUCTANOTRANSFERASE-RELATED"/>
    <property type="match status" value="1"/>
</dbReference>
<dbReference type="eggNOG" id="COG5492">
    <property type="taxonomic scope" value="Bacteria"/>
</dbReference>
<organism evidence="5 6">
    <name type="scientific">Rubinisphaera brasiliensis (strain ATCC 49424 / DSM 5305 / JCM 21570 / IAM 15109 / NBRC 103401 / IFAM 1448)</name>
    <name type="common">Planctomyces brasiliensis</name>
    <dbReference type="NCBI Taxonomy" id="756272"/>
    <lineage>
        <taxon>Bacteria</taxon>
        <taxon>Pseudomonadati</taxon>
        <taxon>Planctomycetota</taxon>
        <taxon>Planctomycetia</taxon>
        <taxon>Planctomycetales</taxon>
        <taxon>Planctomycetaceae</taxon>
        <taxon>Rubinisphaera</taxon>
    </lineage>
</organism>
<dbReference type="Pfam" id="PF07583">
    <property type="entry name" value="PSCyt2"/>
    <property type="match status" value="1"/>
</dbReference>
<evidence type="ECO:0000256" key="1">
    <source>
        <dbReference type="SAM" id="MobiDB-lite"/>
    </source>
</evidence>
<dbReference type="RefSeq" id="WP_013631002.1">
    <property type="nucleotide sequence ID" value="NC_015174.1"/>
</dbReference>
<reference evidence="6" key="1">
    <citation type="submission" date="2011-02" db="EMBL/GenBank/DDBJ databases">
        <title>The complete genome of Planctomyces brasiliensis DSM 5305.</title>
        <authorList>
            <person name="Lucas S."/>
            <person name="Copeland A."/>
            <person name="Lapidus A."/>
            <person name="Bruce D."/>
            <person name="Goodwin L."/>
            <person name="Pitluck S."/>
            <person name="Kyrpides N."/>
            <person name="Mavromatis K."/>
            <person name="Pagani I."/>
            <person name="Ivanova N."/>
            <person name="Ovchinnikova G."/>
            <person name="Lu M."/>
            <person name="Detter J.C."/>
            <person name="Han C."/>
            <person name="Land M."/>
            <person name="Hauser L."/>
            <person name="Markowitz V."/>
            <person name="Cheng J.-F."/>
            <person name="Hugenholtz P."/>
            <person name="Woyke T."/>
            <person name="Wu D."/>
            <person name="Tindall B."/>
            <person name="Pomrenke H.G."/>
            <person name="Brambilla E."/>
            <person name="Klenk H.-P."/>
            <person name="Eisen J.A."/>
        </authorList>
    </citation>
    <scope>NUCLEOTIDE SEQUENCE [LARGE SCALE GENOMIC DNA]</scope>
    <source>
        <strain evidence="6">ATCC 49424 / DSM 5305 / JCM 21570 / NBRC 103401 / IFAM 1448</strain>
    </source>
</reference>
<feature type="compositionally biased region" description="Basic and acidic residues" evidence="1">
    <location>
        <begin position="211"/>
        <end position="230"/>
    </location>
</feature>
<dbReference type="PANTHER" id="PTHR35889:SF3">
    <property type="entry name" value="F-BOX DOMAIN-CONTAINING PROTEIN"/>
    <property type="match status" value="1"/>
</dbReference>
<dbReference type="STRING" id="756272.Plabr_4727"/>
<dbReference type="InterPro" id="IPR022655">
    <property type="entry name" value="DUF1553"/>
</dbReference>
<feature type="region of interest" description="Disordered" evidence="1">
    <location>
        <begin position="123"/>
        <end position="146"/>
    </location>
</feature>
<dbReference type="Pfam" id="PF07587">
    <property type="entry name" value="PSD1"/>
    <property type="match status" value="1"/>
</dbReference>
<keyword evidence="2" id="KW-0812">Transmembrane</keyword>
<dbReference type="InterPro" id="IPR011444">
    <property type="entry name" value="DUF1549"/>
</dbReference>
<dbReference type="Proteomes" id="UP000006860">
    <property type="component" value="Chromosome"/>
</dbReference>
<protein>
    <submittedName>
        <fullName evidence="5">Uncharacterized protein</fullName>
    </submittedName>
</protein>
<keyword evidence="2" id="KW-1133">Transmembrane helix</keyword>
<evidence type="ECO:0000256" key="2">
    <source>
        <dbReference type="SAM" id="Phobius"/>
    </source>
</evidence>
<feature type="compositionally biased region" description="Basic and acidic residues" evidence="1">
    <location>
        <begin position="132"/>
        <end position="144"/>
    </location>
</feature>
<keyword evidence="6" id="KW-1185">Reference proteome</keyword>
<gene>
    <name evidence="5" type="ordered locus">Plabr_4727</name>
</gene>
<sequence>MTRFDLTQYPRLAELLDALCDRGLSDAEADELAALVKTDAQARECYIQYLDLHAQLEWNSGLSPSDFSAAPAAEASTSDTRASSKDVGDDAADLPSAASAAEWRSTMQELLLEAELATAAELVPTISPEPRANAEHSGETEGRRQRWKTSAVVAALMVVAVAGIAFWSGRTEIAPNTIADNDTPQPSPPGPELPSTGVDTDKPGSLPPELPKLDWTHLKSDEPQVAEKDGVSPQATPIRRAPAAPDNMVAAINTHIRRGWEDMQVAPSPPASDYEWVRRVYLDLTGRIPTASEIETFVADESADRKQQLVRRLIDSELFALQWSARWTNLLVGRSPGEQVDRISLQRYLRKTLLSGNGWDTVVADLVSAEGNPHENGEANFLLAHLNNQAVPATAFVARTLLGTQIHCAQCHKHPFYDVTQQEFWELNSFFKQAVVSRDGKPVDEMMGPGEYELSDKAVGGPTYYETRNGLMQVAYPKFSGREVSAASDIARRQELASILTSGDDPLIAKAFVNRTWSHLFGYGFTSPVDDMGPHNPPTHPALLDDLSRAFVASGYDVKQLIEWICLSEPYRLSSQMTAGNERDDPERGELPAFSRMYFKPLTAEQLYDSLLTLQGKPDQADRSWEKHVRNREDWVLQFVSSLENDENDEASHFDGTITQALAMMNGSLVERTVSPQQNTALDRLVQASLSDVEKFERVCLSVLSRQPTPSEIALFRKLTRPLRDIRNPREREMLLASRLEDAVWAYLNSSEFIINH</sequence>
<dbReference type="KEGG" id="pbs:Plabr_4727"/>
<proteinExistence type="predicted"/>
<feature type="domain" description="DUF1553" evidence="4">
    <location>
        <begin position="492"/>
        <end position="621"/>
    </location>
</feature>
<name>F0SQB9_RUBBR</name>
<evidence type="ECO:0000313" key="6">
    <source>
        <dbReference type="Proteomes" id="UP000006860"/>
    </source>
</evidence>